<dbReference type="Gene3D" id="4.10.430.30">
    <property type="match status" value="1"/>
</dbReference>
<dbReference type="KEGG" id="ovb:NB640_03230"/>
<reference evidence="7" key="1">
    <citation type="journal article" date="2022" name="Front. Microbiol.">
        <title>New perspectives on an old grouping: The genomic and phenotypic variability of Oxalobacter formigenes and the implications for calcium oxalate stone prevention.</title>
        <authorList>
            <person name="Chmiel J.A."/>
            <person name="Carr C."/>
            <person name="Stuivenberg G.A."/>
            <person name="Venema R."/>
            <person name="Chanyi R.M."/>
            <person name="Al K.F."/>
            <person name="Giguere D."/>
            <person name="Say H."/>
            <person name="Akouris P.P."/>
            <person name="Dominguez Romero S.A."/>
            <person name="Kwong A."/>
            <person name="Tai V."/>
            <person name="Koval S.F."/>
            <person name="Razvi H."/>
            <person name="Bjazevic J."/>
            <person name="Burton J.P."/>
        </authorList>
    </citation>
    <scope>NUCLEOTIDE SEQUENCE</scope>
    <source>
        <strain evidence="7">WoOx3</strain>
    </source>
</reference>
<evidence type="ECO:0000256" key="5">
    <source>
        <dbReference type="SAM" id="MobiDB-lite"/>
    </source>
</evidence>
<evidence type="ECO:0000256" key="1">
    <source>
        <dbReference type="ARBA" id="ARBA00004453"/>
    </source>
</evidence>
<keyword evidence="3" id="KW-0963">Cytoplasm</keyword>
<dbReference type="AlphaFoldDB" id="A0A9E9M030"/>
<feature type="domain" description="DNA-binding protein H-NS-like C-terminal" evidence="6">
    <location>
        <begin position="56"/>
        <end position="95"/>
    </location>
</feature>
<evidence type="ECO:0000256" key="3">
    <source>
        <dbReference type="ARBA" id="ARBA00022490"/>
    </source>
</evidence>
<evidence type="ECO:0000313" key="7">
    <source>
        <dbReference type="EMBL" id="WAW10687.1"/>
    </source>
</evidence>
<dbReference type="PANTHER" id="PTHR38097:SF2">
    <property type="entry name" value="DNA-BINDING PROTEIN STPA"/>
    <property type="match status" value="1"/>
</dbReference>
<name>A0A9E9M030_9BURK</name>
<dbReference type="SMART" id="SM00528">
    <property type="entry name" value="HNS"/>
    <property type="match status" value="1"/>
</dbReference>
<dbReference type="RefSeq" id="WP_269309722.1">
    <property type="nucleotide sequence ID" value="NZ_CP098242.1"/>
</dbReference>
<gene>
    <name evidence="7" type="ORF">NB640_03230</name>
</gene>
<feature type="region of interest" description="Disordered" evidence="5">
    <location>
        <begin position="51"/>
        <end position="82"/>
    </location>
</feature>
<evidence type="ECO:0000256" key="2">
    <source>
        <dbReference type="ARBA" id="ARBA00010610"/>
    </source>
</evidence>
<comment type="similarity">
    <text evidence="2">Belongs to the histone-like protein H-NS family.</text>
</comment>
<keyword evidence="8" id="KW-1185">Reference proteome</keyword>
<sequence>MSTYKQIQDQIKQLQQQAEELRKKELGNAISQVKSIMAEFGITFADLGMGSKKKSTRTRAPLAPKYRNPSTGETWSGRGKAPKWIDQKNKEKYLIK</sequence>
<dbReference type="GO" id="GO:0009295">
    <property type="term" value="C:nucleoid"/>
    <property type="evidence" value="ECO:0007669"/>
    <property type="project" value="UniProtKB-SubCell"/>
</dbReference>
<proteinExistence type="inferred from homology"/>
<dbReference type="Pfam" id="PF00816">
    <property type="entry name" value="Histone_HNS"/>
    <property type="match status" value="1"/>
</dbReference>
<organism evidence="7 8">
    <name type="scientific">Oxalobacter vibrioformis</name>
    <dbReference type="NCBI Taxonomy" id="933080"/>
    <lineage>
        <taxon>Bacteria</taxon>
        <taxon>Pseudomonadati</taxon>
        <taxon>Pseudomonadota</taxon>
        <taxon>Betaproteobacteria</taxon>
        <taxon>Burkholderiales</taxon>
        <taxon>Oxalobacteraceae</taxon>
        <taxon>Oxalobacter</taxon>
    </lineage>
</organism>
<evidence type="ECO:0000313" key="8">
    <source>
        <dbReference type="Proteomes" id="UP001156215"/>
    </source>
</evidence>
<comment type="subcellular location">
    <subcellularLocation>
        <location evidence="1">Cytoplasm</location>
        <location evidence="1">Nucleoid</location>
    </subcellularLocation>
</comment>
<dbReference type="EMBL" id="CP098242">
    <property type="protein sequence ID" value="WAW10687.1"/>
    <property type="molecule type" value="Genomic_DNA"/>
</dbReference>
<dbReference type="Proteomes" id="UP001156215">
    <property type="component" value="Chromosome"/>
</dbReference>
<accession>A0A9E9M030</accession>
<evidence type="ECO:0000259" key="6">
    <source>
        <dbReference type="SMART" id="SM00528"/>
    </source>
</evidence>
<dbReference type="InterPro" id="IPR027444">
    <property type="entry name" value="H-NS_C_dom"/>
</dbReference>
<dbReference type="GO" id="GO:0003677">
    <property type="term" value="F:DNA binding"/>
    <property type="evidence" value="ECO:0007669"/>
    <property type="project" value="UniProtKB-KW"/>
</dbReference>
<dbReference type="SUPFAM" id="SSF81273">
    <property type="entry name" value="H-NS histone-like proteins"/>
    <property type="match status" value="1"/>
</dbReference>
<keyword evidence="4" id="KW-0238">DNA-binding</keyword>
<dbReference type="PANTHER" id="PTHR38097">
    <property type="match status" value="1"/>
</dbReference>
<protein>
    <submittedName>
        <fullName evidence="7">H-NS histone family protein</fullName>
    </submittedName>
</protein>
<evidence type="ECO:0000256" key="4">
    <source>
        <dbReference type="ARBA" id="ARBA00023125"/>
    </source>
</evidence>